<dbReference type="InterPro" id="IPR007085">
    <property type="entry name" value="DNA/pantothenate-metab_flavo_C"/>
</dbReference>
<evidence type="ECO:0000259" key="5">
    <source>
        <dbReference type="Pfam" id="PF02441"/>
    </source>
</evidence>
<feature type="domain" description="DNA/pantothenate metabolism flavoprotein C-terminal" evidence="6">
    <location>
        <begin position="181"/>
        <end position="386"/>
    </location>
</feature>
<keyword evidence="3 4" id="KW-0288">FMN</keyword>
<sequence length="389" mass="42989">MAKVLVGLTGSVSVYKSINVLRLLEKRGHSVKAVLTESAQKFVNPLLVSSTIKGEVYTDVDFWGKGKSIHIDLARWAELIAVVPCTANTISKIRYGIADNLLTSTILAFRGPLLIAPAMHQEMWLNPEIQNSVEYLKEFRGVFVSGPERGVLASGETGCGRLLREEFIVEDIEAALKGSPLKGYKILLCYGRTEEPVDAVRVITNRSSGLMGYYIAKAVKEYGGKLIQVMGETSVPPYERDEIVRVKTAEEMLNSVEKYLEQADVFIMAAAVSDYRSEHQYSEKLKKGEKLTIELVPTKDILKTVAPLKREGQIFVGFALETSNLESYAKKKLEEKNLDIIVGNYASAMGSEFSSGLVIDKNGGIEEFSNLSKEALAIKIVEKIIKLVK</sequence>
<dbReference type="EMBL" id="DTGD01000123">
    <property type="protein sequence ID" value="HGB35913.1"/>
    <property type="molecule type" value="Genomic_DNA"/>
</dbReference>
<keyword evidence="3" id="KW-0511">Multifunctional enzyme</keyword>
<evidence type="ECO:0000256" key="3">
    <source>
        <dbReference type="HAMAP-Rule" id="MF_02225"/>
    </source>
</evidence>
<keyword evidence="3 4" id="KW-0285">Flavoprotein</keyword>
<dbReference type="SUPFAM" id="SSF102645">
    <property type="entry name" value="CoaB-like"/>
    <property type="match status" value="1"/>
</dbReference>
<feature type="binding site" evidence="3">
    <location>
        <position position="336"/>
    </location>
    <ligand>
        <name>CTP</name>
        <dbReference type="ChEBI" id="CHEBI:37563"/>
    </ligand>
</feature>
<name>A0A7V3KNM8_UNCW3</name>
<keyword evidence="3" id="KW-0479">Metal-binding</keyword>
<feature type="binding site" evidence="3">
    <location>
        <position position="284"/>
    </location>
    <ligand>
        <name>CTP</name>
        <dbReference type="ChEBI" id="CHEBI:37563"/>
    </ligand>
</feature>
<dbReference type="Gene3D" id="3.40.50.1950">
    <property type="entry name" value="Flavin prenyltransferase-like"/>
    <property type="match status" value="1"/>
</dbReference>
<dbReference type="PANTHER" id="PTHR14359:SF6">
    <property type="entry name" value="PHOSPHOPANTOTHENOYLCYSTEINE DECARBOXYLASE"/>
    <property type="match status" value="1"/>
</dbReference>
<dbReference type="GO" id="GO:0015941">
    <property type="term" value="P:pantothenate catabolic process"/>
    <property type="evidence" value="ECO:0007669"/>
    <property type="project" value="InterPro"/>
</dbReference>
<comment type="similarity">
    <text evidence="3 4">In the N-terminal section; belongs to the HFCD (homo-oligomeric flavin containing Cys decarboxylase) superfamily.</text>
</comment>
<keyword evidence="3" id="KW-0460">Magnesium</keyword>
<dbReference type="EC" id="6.3.2.5" evidence="3"/>
<gene>
    <name evidence="3 7" type="primary">coaBC</name>
    <name evidence="7" type="ORF">ENV38_03280</name>
</gene>
<comment type="cofactor">
    <cofactor evidence="3">
        <name>Mg(2+)</name>
        <dbReference type="ChEBI" id="CHEBI:18420"/>
    </cofactor>
</comment>
<comment type="cofactor">
    <cofactor evidence="3">
        <name>FMN</name>
        <dbReference type="ChEBI" id="CHEBI:58210"/>
    </cofactor>
    <text evidence="3">Binds 1 FMN per subunit.</text>
</comment>
<feature type="region of interest" description="Phosphopantothenoylcysteine decarboxylase" evidence="3">
    <location>
        <begin position="1"/>
        <end position="185"/>
    </location>
</feature>
<dbReference type="NCBIfam" id="TIGR00521">
    <property type="entry name" value="coaBC_dfp"/>
    <property type="match status" value="1"/>
</dbReference>
<feature type="domain" description="Flavoprotein" evidence="5">
    <location>
        <begin position="3"/>
        <end position="150"/>
    </location>
</feature>
<dbReference type="AlphaFoldDB" id="A0A7V3KNM8"/>
<comment type="catalytic activity">
    <reaction evidence="3 4">
        <text>N-[(R)-4-phosphopantothenoyl]-L-cysteine + H(+) = (R)-4'-phosphopantetheine + CO2</text>
        <dbReference type="Rhea" id="RHEA:16793"/>
        <dbReference type="ChEBI" id="CHEBI:15378"/>
        <dbReference type="ChEBI" id="CHEBI:16526"/>
        <dbReference type="ChEBI" id="CHEBI:59458"/>
        <dbReference type="ChEBI" id="CHEBI:61723"/>
        <dbReference type="EC" id="4.1.1.36"/>
    </reaction>
</comment>
<dbReference type="InterPro" id="IPR003382">
    <property type="entry name" value="Flavoprotein"/>
</dbReference>
<feature type="binding site" evidence="3">
    <location>
        <position position="318"/>
    </location>
    <ligand>
        <name>CTP</name>
        <dbReference type="ChEBI" id="CHEBI:37563"/>
    </ligand>
</feature>
<comment type="function">
    <text evidence="4">Catalyzes two steps in the biosynthesis of coenzyme A. In the first step cysteine is conjugated to 4'-phosphopantothenate to form 4-phosphopantothenoylcysteine, in the latter compound is decarboxylated to form 4'-phosphopantotheine.</text>
</comment>
<feature type="binding site" evidence="3">
    <location>
        <position position="274"/>
    </location>
    <ligand>
        <name>CTP</name>
        <dbReference type="ChEBI" id="CHEBI:37563"/>
    </ligand>
</feature>
<evidence type="ECO:0000256" key="1">
    <source>
        <dbReference type="ARBA" id="ARBA00022793"/>
    </source>
</evidence>
<comment type="pathway">
    <text evidence="3 4">Cofactor biosynthesis; coenzyme A biosynthesis; CoA from (R)-pantothenate: step 3/5.</text>
</comment>
<accession>A0A7V3KNM8</accession>
<comment type="caution">
    <text evidence="7">The sequence shown here is derived from an EMBL/GenBank/DDBJ whole genome shotgun (WGS) entry which is preliminary data.</text>
</comment>
<evidence type="ECO:0000313" key="7">
    <source>
        <dbReference type="EMBL" id="HGB35913.1"/>
    </source>
</evidence>
<dbReference type="EC" id="4.1.1.36" evidence="3"/>
<comment type="caution">
    <text evidence="3">Lacks conserved residue(s) required for the propagation of feature annotation.</text>
</comment>
<dbReference type="SUPFAM" id="SSF52507">
    <property type="entry name" value="Homo-oligomeric flavin-containing Cys decarboxylases, HFCD"/>
    <property type="match status" value="1"/>
</dbReference>
<dbReference type="InterPro" id="IPR005252">
    <property type="entry name" value="CoaBC"/>
</dbReference>
<dbReference type="Pfam" id="PF04127">
    <property type="entry name" value="DFP"/>
    <property type="match status" value="1"/>
</dbReference>
<comment type="function">
    <text evidence="3">Catalyzes two sequential steps in the biosynthesis of coenzyme A. In the first step cysteine is conjugated to 4'-phosphopantothenate to form 4-phosphopantothenoylcysteine. In the second step the latter compound is decarboxylated to form 4'-phosphopantotheine.</text>
</comment>
<protein>
    <recommendedName>
        <fullName evidence="3">Coenzyme A biosynthesis bifunctional protein CoaBC</fullName>
    </recommendedName>
    <alternativeName>
        <fullName evidence="3">DNA/pantothenate metabolism flavoprotein</fullName>
    </alternativeName>
    <alternativeName>
        <fullName evidence="3">Phosphopantothenoylcysteine synthetase/decarboxylase</fullName>
        <shortName evidence="3">PPCS-PPCDC</shortName>
    </alternativeName>
    <domain>
        <recommendedName>
            <fullName evidence="3">Phosphopantothenoylcysteine decarboxylase</fullName>
            <shortName evidence="3">PPC decarboxylase</shortName>
            <shortName evidence="3">PPC-DC</shortName>
            <ecNumber evidence="3">4.1.1.36</ecNumber>
        </recommendedName>
        <alternativeName>
            <fullName evidence="3">CoaC</fullName>
        </alternativeName>
    </domain>
    <domain>
        <recommendedName>
            <fullName evidence="3">Phosphopantothenate--cysteine ligase</fullName>
            <ecNumber evidence="3">6.3.2.5</ecNumber>
        </recommendedName>
        <alternativeName>
            <fullName evidence="3">CoaB</fullName>
        </alternativeName>
        <alternativeName>
            <fullName evidence="3">Phosphopantothenoylcysteine synthetase</fullName>
            <shortName evidence="3">PPC synthetase</shortName>
            <shortName evidence="3">PPC-S</shortName>
        </alternativeName>
    </domain>
</protein>
<dbReference type="Pfam" id="PF02441">
    <property type="entry name" value="Flavoprotein"/>
    <property type="match status" value="1"/>
</dbReference>
<dbReference type="UniPathway" id="UPA00241">
    <property type="reaction ID" value="UER00353"/>
</dbReference>
<keyword evidence="2 3" id="KW-0456">Lyase</keyword>
<dbReference type="GO" id="GO:0071513">
    <property type="term" value="C:phosphopantothenoylcysteine decarboxylase complex"/>
    <property type="evidence" value="ECO:0007669"/>
    <property type="project" value="TreeGrafter"/>
</dbReference>
<dbReference type="GO" id="GO:0046872">
    <property type="term" value="F:metal ion binding"/>
    <property type="evidence" value="ECO:0007669"/>
    <property type="project" value="UniProtKB-KW"/>
</dbReference>
<dbReference type="InterPro" id="IPR036551">
    <property type="entry name" value="Flavin_trans-like"/>
</dbReference>
<proteinExistence type="inferred from homology"/>
<comment type="similarity">
    <text evidence="3 4">In the C-terminal section; belongs to the PPC synthetase family.</text>
</comment>
<dbReference type="GO" id="GO:0004633">
    <property type="term" value="F:phosphopantothenoylcysteine decarboxylase activity"/>
    <property type="evidence" value="ECO:0007669"/>
    <property type="project" value="UniProtKB-UniRule"/>
</dbReference>
<dbReference type="Gene3D" id="3.40.50.10300">
    <property type="entry name" value="CoaB-like"/>
    <property type="match status" value="1"/>
</dbReference>
<dbReference type="PANTHER" id="PTHR14359">
    <property type="entry name" value="HOMO-OLIGOMERIC FLAVIN CONTAINING CYS DECARBOXYLASE FAMILY"/>
    <property type="match status" value="1"/>
</dbReference>
<dbReference type="GO" id="GO:0015937">
    <property type="term" value="P:coenzyme A biosynthetic process"/>
    <property type="evidence" value="ECO:0007669"/>
    <property type="project" value="UniProtKB-UniRule"/>
</dbReference>
<reference evidence="7" key="1">
    <citation type="journal article" date="2020" name="mSystems">
        <title>Genome- and Community-Level Interaction Insights into Carbon Utilization and Element Cycling Functions of Hydrothermarchaeota in Hydrothermal Sediment.</title>
        <authorList>
            <person name="Zhou Z."/>
            <person name="Liu Y."/>
            <person name="Xu W."/>
            <person name="Pan J."/>
            <person name="Luo Z.H."/>
            <person name="Li M."/>
        </authorList>
    </citation>
    <scope>NUCLEOTIDE SEQUENCE [LARGE SCALE GENOMIC DNA]</scope>
    <source>
        <strain evidence="7">SpSt-754</strain>
    </source>
</reference>
<keyword evidence="1 3" id="KW-0210">Decarboxylase</keyword>
<evidence type="ECO:0000256" key="2">
    <source>
        <dbReference type="ARBA" id="ARBA00023239"/>
    </source>
</evidence>
<dbReference type="GO" id="GO:0004632">
    <property type="term" value="F:phosphopantothenate--cysteine ligase activity"/>
    <property type="evidence" value="ECO:0007669"/>
    <property type="project" value="UniProtKB-UniRule"/>
</dbReference>
<keyword evidence="3 4" id="KW-0436">Ligase</keyword>
<evidence type="ECO:0000256" key="4">
    <source>
        <dbReference type="RuleBase" id="RU364078"/>
    </source>
</evidence>
<organism evidence="7">
    <name type="scientific">candidate division WOR-3 bacterium</name>
    <dbReference type="NCBI Taxonomy" id="2052148"/>
    <lineage>
        <taxon>Bacteria</taxon>
        <taxon>Bacteria division WOR-3</taxon>
    </lineage>
</organism>
<dbReference type="InterPro" id="IPR035929">
    <property type="entry name" value="CoaB-like_sf"/>
</dbReference>
<feature type="binding site" evidence="3">
    <location>
        <position position="332"/>
    </location>
    <ligand>
        <name>CTP</name>
        <dbReference type="ChEBI" id="CHEBI:37563"/>
    </ligand>
</feature>
<comment type="catalytic activity">
    <reaction evidence="3 4">
        <text>(R)-4'-phosphopantothenate + L-cysteine + CTP = N-[(R)-4-phosphopantothenoyl]-L-cysteine + CMP + diphosphate + H(+)</text>
        <dbReference type="Rhea" id="RHEA:19397"/>
        <dbReference type="ChEBI" id="CHEBI:10986"/>
        <dbReference type="ChEBI" id="CHEBI:15378"/>
        <dbReference type="ChEBI" id="CHEBI:33019"/>
        <dbReference type="ChEBI" id="CHEBI:35235"/>
        <dbReference type="ChEBI" id="CHEBI:37563"/>
        <dbReference type="ChEBI" id="CHEBI:59458"/>
        <dbReference type="ChEBI" id="CHEBI:60377"/>
        <dbReference type="EC" id="6.3.2.5"/>
    </reaction>
</comment>
<comment type="pathway">
    <text evidence="3 4">Cofactor biosynthesis; coenzyme A biosynthesis; CoA from (R)-pantothenate: step 2/5.</text>
</comment>
<feature type="region of interest" description="Phosphopantothenate--cysteine ligase" evidence="3">
    <location>
        <begin position="186"/>
        <end position="389"/>
    </location>
</feature>
<dbReference type="HAMAP" id="MF_02225">
    <property type="entry name" value="CoaBC"/>
    <property type="match status" value="1"/>
</dbReference>
<dbReference type="GO" id="GO:0010181">
    <property type="term" value="F:FMN binding"/>
    <property type="evidence" value="ECO:0007669"/>
    <property type="project" value="UniProtKB-UniRule"/>
</dbReference>
<evidence type="ECO:0000259" key="6">
    <source>
        <dbReference type="Pfam" id="PF04127"/>
    </source>
</evidence>